<accession>A0A239PSE9</accession>
<protein>
    <submittedName>
        <fullName evidence="1">Uncharacterized protein</fullName>
    </submittedName>
</protein>
<gene>
    <name evidence="1" type="ORF">SAMN05444959_103135</name>
</gene>
<dbReference type="AlphaFoldDB" id="A0A239PSE9"/>
<dbReference type="EMBL" id="FZQB01000003">
    <property type="protein sequence ID" value="SNT72637.1"/>
    <property type="molecule type" value="Genomic_DNA"/>
</dbReference>
<reference evidence="1 2" key="1">
    <citation type="submission" date="2017-07" db="EMBL/GenBank/DDBJ databases">
        <authorList>
            <person name="Sun Z.S."/>
            <person name="Albrecht U."/>
            <person name="Echele G."/>
            <person name="Lee C.C."/>
        </authorList>
    </citation>
    <scope>NUCLEOTIDE SEQUENCE [LARGE SCALE GENOMIC DNA]</scope>
    <source>
        <strain evidence="1 2">DSM 14827</strain>
    </source>
</reference>
<proteinExistence type="predicted"/>
<sequence length="43" mass="4419">MMSGDGAGAFPCKIRKAKARNLLAGGMSAENRADPLSLIPQAC</sequence>
<evidence type="ECO:0000313" key="1">
    <source>
        <dbReference type="EMBL" id="SNT72637.1"/>
    </source>
</evidence>
<organism evidence="1 2">
    <name type="scientific">Paracoccus seriniphilus</name>
    <dbReference type="NCBI Taxonomy" id="184748"/>
    <lineage>
        <taxon>Bacteria</taxon>
        <taxon>Pseudomonadati</taxon>
        <taxon>Pseudomonadota</taxon>
        <taxon>Alphaproteobacteria</taxon>
        <taxon>Rhodobacterales</taxon>
        <taxon>Paracoccaceae</taxon>
        <taxon>Paracoccus</taxon>
    </lineage>
</organism>
<name>A0A239PSE9_9RHOB</name>
<evidence type="ECO:0000313" key="2">
    <source>
        <dbReference type="Proteomes" id="UP000198307"/>
    </source>
</evidence>
<keyword evidence="2" id="KW-1185">Reference proteome</keyword>
<dbReference type="Proteomes" id="UP000198307">
    <property type="component" value="Unassembled WGS sequence"/>
</dbReference>